<sequence length="99" mass="11158">MMARRFKDMQTPEQQYAAGQVPTRAHALRQEAQAALDEAGRLTAPRRREGQRGRVLPEFGPHSDRDGARVDQLRAKARDLRAAADAAEAPAPKPKRRWF</sequence>
<evidence type="ECO:0000256" key="1">
    <source>
        <dbReference type="SAM" id="MobiDB-lite"/>
    </source>
</evidence>
<feature type="compositionally biased region" description="Basic and acidic residues" evidence="1">
    <location>
        <begin position="1"/>
        <end position="10"/>
    </location>
</feature>
<reference evidence="2 3" key="1">
    <citation type="submission" date="2018-02" db="EMBL/GenBank/DDBJ databases">
        <title>Complete genome sequence of Streptomyces dengpaensis, the producer of angucyclines.</title>
        <authorList>
            <person name="Yumei L."/>
        </authorList>
    </citation>
    <scope>NUCLEOTIDE SEQUENCE [LARGE SCALE GENOMIC DNA]</scope>
    <source>
        <strain evidence="2 3">XZHG99</strain>
    </source>
</reference>
<evidence type="ECO:0000313" key="3">
    <source>
        <dbReference type="Proteomes" id="UP000238413"/>
    </source>
</evidence>
<name>A0ABM6SZZ2_9ACTN</name>
<feature type="region of interest" description="Disordered" evidence="1">
    <location>
        <begin position="1"/>
        <end position="69"/>
    </location>
</feature>
<protein>
    <submittedName>
        <fullName evidence="2">Uncharacterized protein</fullName>
    </submittedName>
</protein>
<organism evidence="2 3">
    <name type="scientific">Streptomyces dengpaensis</name>
    <dbReference type="NCBI Taxonomy" id="2049881"/>
    <lineage>
        <taxon>Bacteria</taxon>
        <taxon>Bacillati</taxon>
        <taxon>Actinomycetota</taxon>
        <taxon>Actinomycetes</taxon>
        <taxon>Kitasatosporales</taxon>
        <taxon>Streptomycetaceae</taxon>
        <taxon>Streptomyces</taxon>
    </lineage>
</organism>
<dbReference type="Proteomes" id="UP000238413">
    <property type="component" value="Chromosome"/>
</dbReference>
<accession>A0ABM6SZZ2</accession>
<evidence type="ECO:0000313" key="2">
    <source>
        <dbReference type="EMBL" id="AVH59973.1"/>
    </source>
</evidence>
<keyword evidence="3" id="KW-1185">Reference proteome</keyword>
<proteinExistence type="predicted"/>
<dbReference type="EMBL" id="CP026652">
    <property type="protein sequence ID" value="AVH59973.1"/>
    <property type="molecule type" value="Genomic_DNA"/>
</dbReference>
<gene>
    <name evidence="2" type="ORF">C4B68_34040</name>
</gene>